<dbReference type="Pfam" id="PF10604">
    <property type="entry name" value="Polyketide_cyc2"/>
    <property type="match status" value="1"/>
</dbReference>
<gene>
    <name evidence="1" type="ORF">KGA66_20005</name>
</gene>
<protein>
    <submittedName>
        <fullName evidence="1">SRPBCC family protein</fullName>
    </submittedName>
</protein>
<dbReference type="SUPFAM" id="SSF55961">
    <property type="entry name" value="Bet v1-like"/>
    <property type="match status" value="1"/>
</dbReference>
<reference evidence="1" key="1">
    <citation type="submission" date="2021-04" db="EMBL/GenBank/DDBJ databases">
        <title>Genome based classification of Actinospica acidithermotolerans sp. nov., an actinobacterium isolated from an Indonesian hot spring.</title>
        <authorList>
            <person name="Kusuma A.B."/>
            <person name="Putra K.E."/>
            <person name="Nafisah S."/>
            <person name="Loh J."/>
            <person name="Nouioui I."/>
            <person name="Goodfellow M."/>
        </authorList>
    </citation>
    <scope>NUCLEOTIDE SEQUENCE</scope>
    <source>
        <strain evidence="1">DSM 45618</strain>
    </source>
</reference>
<organism evidence="1 2">
    <name type="scientific">Actinocrinis puniceicyclus</name>
    <dbReference type="NCBI Taxonomy" id="977794"/>
    <lineage>
        <taxon>Bacteria</taxon>
        <taxon>Bacillati</taxon>
        <taxon>Actinomycetota</taxon>
        <taxon>Actinomycetes</taxon>
        <taxon>Catenulisporales</taxon>
        <taxon>Actinospicaceae</taxon>
        <taxon>Actinocrinis</taxon>
    </lineage>
</organism>
<dbReference type="EMBL" id="JAGSXH010000079">
    <property type="protein sequence ID" value="MBS2965345.1"/>
    <property type="molecule type" value="Genomic_DNA"/>
</dbReference>
<dbReference type="RefSeq" id="WP_211469704.1">
    <property type="nucleotide sequence ID" value="NZ_JAGSXH010000079.1"/>
</dbReference>
<accession>A0A8J7WRI5</accession>
<keyword evidence="2" id="KW-1185">Reference proteome</keyword>
<dbReference type="Gene3D" id="3.30.530.20">
    <property type="match status" value="1"/>
</dbReference>
<sequence length="143" mass="15786">MARIERRFTVAKPLGEVVEYLKDFSHAEQWDPGTVTCTRLDTGPVMEGSTWRNVSQFLGRRTELTYRLDRALPDRLTFAGENGSAVTVDDLAFEPDGAGTRVTYTADIRLRGAARLAEPLARVALEGMAGKVVVKMQETINGL</sequence>
<comment type="caution">
    <text evidence="1">The sequence shown here is derived from an EMBL/GenBank/DDBJ whole genome shotgun (WGS) entry which is preliminary data.</text>
</comment>
<dbReference type="AlphaFoldDB" id="A0A8J7WRI5"/>
<dbReference type="InterPro" id="IPR019587">
    <property type="entry name" value="Polyketide_cyclase/dehydratase"/>
</dbReference>
<proteinExistence type="predicted"/>
<name>A0A8J7WRI5_9ACTN</name>
<evidence type="ECO:0000313" key="1">
    <source>
        <dbReference type="EMBL" id="MBS2965345.1"/>
    </source>
</evidence>
<dbReference type="InterPro" id="IPR023393">
    <property type="entry name" value="START-like_dom_sf"/>
</dbReference>
<evidence type="ECO:0000313" key="2">
    <source>
        <dbReference type="Proteomes" id="UP000677913"/>
    </source>
</evidence>
<dbReference type="Proteomes" id="UP000677913">
    <property type="component" value="Unassembled WGS sequence"/>
</dbReference>